<accession>A0A7M1KR37</accession>
<dbReference type="SMART" id="SM01003">
    <property type="entry name" value="AlaDh_PNT_N"/>
    <property type="match status" value="1"/>
</dbReference>
<proteinExistence type="predicted"/>
<dbReference type="Pfam" id="PF05222">
    <property type="entry name" value="AlaDh_PNT_N"/>
    <property type="match status" value="1"/>
</dbReference>
<dbReference type="SUPFAM" id="SSF51735">
    <property type="entry name" value="NAD(P)-binding Rossmann-fold domains"/>
    <property type="match status" value="1"/>
</dbReference>
<dbReference type="EMBL" id="CP063065">
    <property type="protein sequence ID" value="QOQ78642.1"/>
    <property type="molecule type" value="Genomic_DNA"/>
</dbReference>
<evidence type="ECO:0000313" key="4">
    <source>
        <dbReference type="EMBL" id="QOQ78642.1"/>
    </source>
</evidence>
<reference evidence="4 5" key="1">
    <citation type="submission" date="2020-10" db="EMBL/GenBank/DDBJ databases">
        <title>Plasmid carrying two tetracycline resistance determinant.</title>
        <authorList>
            <person name="Yang Q."/>
        </authorList>
    </citation>
    <scope>NUCLEOTIDE SEQUENCE [LARGE SCALE GENOMIC DNA]</scope>
    <source>
        <strain evidence="4 5">T43</strain>
    </source>
</reference>
<evidence type="ECO:0000259" key="3">
    <source>
        <dbReference type="SMART" id="SM01003"/>
    </source>
</evidence>
<dbReference type="PANTHER" id="PTHR42795">
    <property type="entry name" value="ALANINE DEHYDROGENASE"/>
    <property type="match status" value="1"/>
</dbReference>
<feature type="domain" description="Alanine dehydrogenase/pyridine nucleotide transhydrogenase N-terminal" evidence="3">
    <location>
        <begin position="5"/>
        <end position="132"/>
    </location>
</feature>
<dbReference type="GO" id="GO:0005886">
    <property type="term" value="C:plasma membrane"/>
    <property type="evidence" value="ECO:0007669"/>
    <property type="project" value="TreeGrafter"/>
</dbReference>
<feature type="domain" description="Alanine dehydrogenase/pyridine nucleotide transhydrogenase NAD(H)-binding" evidence="2">
    <location>
        <begin position="135"/>
        <end position="259"/>
    </location>
</feature>
<organism evidence="4 5">
    <name type="scientific">Aerococcus urinaeequi</name>
    <dbReference type="NCBI Taxonomy" id="51665"/>
    <lineage>
        <taxon>Bacteria</taxon>
        <taxon>Bacillati</taxon>
        <taxon>Bacillota</taxon>
        <taxon>Bacilli</taxon>
        <taxon>Lactobacillales</taxon>
        <taxon>Aerococcaceae</taxon>
        <taxon>Aerococcus</taxon>
    </lineage>
</organism>
<protein>
    <submittedName>
        <fullName evidence="4">N(5)-(Carboxyethyl)ornithine synthase</fullName>
    </submittedName>
</protein>
<dbReference type="CDD" id="cd12181">
    <property type="entry name" value="ceo_syn"/>
    <property type="match status" value="1"/>
</dbReference>
<dbReference type="AlphaFoldDB" id="A0A7M1KR37"/>
<dbReference type="Gene3D" id="3.40.50.720">
    <property type="entry name" value="NAD(P)-binding Rossmann-like Domain"/>
    <property type="match status" value="2"/>
</dbReference>
<dbReference type="InterPro" id="IPR007886">
    <property type="entry name" value="AlaDH/PNT_N"/>
</dbReference>
<dbReference type="GO" id="GO:0000286">
    <property type="term" value="F:alanine dehydrogenase activity"/>
    <property type="evidence" value="ECO:0007669"/>
    <property type="project" value="TreeGrafter"/>
</dbReference>
<dbReference type="GO" id="GO:0006524">
    <property type="term" value="P:alanine catabolic process"/>
    <property type="evidence" value="ECO:0007669"/>
    <property type="project" value="TreeGrafter"/>
</dbReference>
<dbReference type="Proteomes" id="UP000595091">
    <property type="component" value="Chromosome"/>
</dbReference>
<gene>
    <name evidence="4" type="ORF">IMX20_06490</name>
</gene>
<name>A0A7M1KR37_9LACT</name>
<evidence type="ECO:0000313" key="5">
    <source>
        <dbReference type="Proteomes" id="UP000595091"/>
    </source>
</evidence>
<dbReference type="RefSeq" id="WP_197558101.1">
    <property type="nucleotide sequence ID" value="NZ_CP063065.1"/>
</dbReference>
<dbReference type="PANTHER" id="PTHR42795:SF1">
    <property type="entry name" value="ALANINE DEHYDROGENASE"/>
    <property type="match status" value="1"/>
</dbReference>
<sequence>MNTVGFPISSKENEFRRALIPDDIVNIEKPELLYIEKGYGEVLGFSDHDYNSKGVNIASRHQVLSKRIICDPKIGDAEYLDSLNNQTIFGWVHAVQNKSITDKIINRNLTAFAWEDMYNLGRHTFYRNNEIAGEAAVFHAFQLFGEMPYNLKVAVLGNGNTARGAINILSKLGADITVYDRRKEKLFRKEMYEFDVIVNAVLWDTTRKDHLVFNEDLKRMKKNSLIIDISCDEKGAIESSIPTTIEDPTYKYCNVEHYVVDHTPSLFYKTSTSSISSKVSKYLNELISGQYSKTLDDALIIKEGKILDSRINNFQNR</sequence>
<evidence type="ECO:0000256" key="1">
    <source>
        <dbReference type="ARBA" id="ARBA00023002"/>
    </source>
</evidence>
<dbReference type="SMART" id="SM01002">
    <property type="entry name" value="AlaDh_PNT_C"/>
    <property type="match status" value="1"/>
</dbReference>
<dbReference type="GO" id="GO:0047126">
    <property type="term" value="F:N5-(carboxyethyl)ornithine synthase activity"/>
    <property type="evidence" value="ECO:0007669"/>
    <property type="project" value="InterPro"/>
</dbReference>
<dbReference type="InterPro" id="IPR007698">
    <property type="entry name" value="AlaDH/PNT_NAD(H)-bd"/>
</dbReference>
<dbReference type="SUPFAM" id="SSF52283">
    <property type="entry name" value="Formate/glycerate dehydrogenase catalytic domain-like"/>
    <property type="match status" value="1"/>
</dbReference>
<evidence type="ECO:0000259" key="2">
    <source>
        <dbReference type="SMART" id="SM01002"/>
    </source>
</evidence>
<dbReference type="InterPro" id="IPR036291">
    <property type="entry name" value="NAD(P)-bd_dom_sf"/>
</dbReference>
<keyword evidence="1" id="KW-0560">Oxidoreductase</keyword>
<dbReference type="Pfam" id="PF01262">
    <property type="entry name" value="AlaDh_PNT_C"/>
    <property type="match status" value="1"/>
</dbReference>
<dbReference type="InterPro" id="IPR046951">
    <property type="entry name" value="CEOS"/>
</dbReference>